<accession>A0A820LKB6</accession>
<name>A0A820LKB6_9BILA</name>
<reference evidence="2" key="1">
    <citation type="submission" date="2021-02" db="EMBL/GenBank/DDBJ databases">
        <authorList>
            <person name="Nowell W R."/>
        </authorList>
    </citation>
    <scope>NUCLEOTIDE SEQUENCE</scope>
</reference>
<dbReference type="EMBL" id="CAJOAX010066310">
    <property type="protein sequence ID" value="CAF4358745.1"/>
    <property type="molecule type" value="Genomic_DNA"/>
</dbReference>
<evidence type="ECO:0000313" key="2">
    <source>
        <dbReference type="EMBL" id="CAF4358745.1"/>
    </source>
</evidence>
<feature type="compositionally biased region" description="Low complexity" evidence="1">
    <location>
        <begin position="84"/>
        <end position="94"/>
    </location>
</feature>
<dbReference type="AlphaFoldDB" id="A0A820LKB6"/>
<dbReference type="Proteomes" id="UP000663823">
    <property type="component" value="Unassembled WGS sequence"/>
</dbReference>
<comment type="caution">
    <text evidence="2">The sequence shown here is derived from an EMBL/GenBank/DDBJ whole genome shotgun (WGS) entry which is preliminary data.</text>
</comment>
<feature type="non-terminal residue" evidence="2">
    <location>
        <position position="1"/>
    </location>
</feature>
<organism evidence="2 3">
    <name type="scientific">Rotaria sordida</name>
    <dbReference type="NCBI Taxonomy" id="392033"/>
    <lineage>
        <taxon>Eukaryota</taxon>
        <taxon>Metazoa</taxon>
        <taxon>Spiralia</taxon>
        <taxon>Gnathifera</taxon>
        <taxon>Rotifera</taxon>
        <taxon>Eurotatoria</taxon>
        <taxon>Bdelloidea</taxon>
        <taxon>Philodinida</taxon>
        <taxon>Philodinidae</taxon>
        <taxon>Rotaria</taxon>
    </lineage>
</organism>
<feature type="region of interest" description="Disordered" evidence="1">
    <location>
        <begin position="64"/>
        <end position="94"/>
    </location>
</feature>
<protein>
    <submittedName>
        <fullName evidence="2">Uncharacterized protein</fullName>
    </submittedName>
</protein>
<evidence type="ECO:0000256" key="1">
    <source>
        <dbReference type="SAM" id="MobiDB-lite"/>
    </source>
</evidence>
<gene>
    <name evidence="2" type="ORF">OTI717_LOCUS43783</name>
</gene>
<proteinExistence type="predicted"/>
<evidence type="ECO:0000313" key="3">
    <source>
        <dbReference type="Proteomes" id="UP000663823"/>
    </source>
</evidence>
<sequence length="129" mass="15367">HYQEKHLANDYKCKVIEEYRRELIEEPKKHPERMPPEVQLFIPTEYRSDDRKKMIYNEKIHHQNQNIQQQHYNKSDPSGWPLLKSNNTPTSTSTTSNNINMTIKNLFEEFLEEIIVSCVCCICLIKSNT</sequence>